<proteinExistence type="predicted"/>
<dbReference type="SUPFAM" id="SSF56349">
    <property type="entry name" value="DNA breaking-rejoining enzymes"/>
    <property type="match status" value="1"/>
</dbReference>
<dbReference type="EMBL" id="REGR01000014">
    <property type="protein sequence ID" value="RXZ42742.1"/>
    <property type="molecule type" value="Genomic_DNA"/>
</dbReference>
<keyword evidence="7" id="KW-0233">DNA recombination</keyword>
<comment type="subcellular location">
    <subcellularLocation>
        <location evidence="1">Cytoplasm</location>
    </subcellularLocation>
</comment>
<evidence type="ECO:0000256" key="4">
    <source>
        <dbReference type="ARBA" id="ARBA00022829"/>
    </source>
</evidence>
<feature type="domain" description="Core-binding (CB)" evidence="12">
    <location>
        <begin position="38"/>
        <end position="144"/>
    </location>
</feature>
<evidence type="ECO:0000256" key="9">
    <source>
        <dbReference type="PROSITE-ProRule" id="PRU01248"/>
    </source>
</evidence>
<dbReference type="InterPro" id="IPR011010">
    <property type="entry name" value="DNA_brk_join_enz"/>
</dbReference>
<evidence type="ECO:0000313" key="14">
    <source>
        <dbReference type="Proteomes" id="UP000290682"/>
    </source>
</evidence>
<dbReference type="InterPro" id="IPR050090">
    <property type="entry name" value="Tyrosine_recombinase_XerCD"/>
</dbReference>
<evidence type="ECO:0000256" key="2">
    <source>
        <dbReference type="ARBA" id="ARBA00022490"/>
    </source>
</evidence>
<organism evidence="13 14">
    <name type="scientific">Crenobacter cavernae</name>
    <dbReference type="NCBI Taxonomy" id="2290923"/>
    <lineage>
        <taxon>Bacteria</taxon>
        <taxon>Pseudomonadati</taxon>
        <taxon>Pseudomonadota</taxon>
        <taxon>Betaproteobacteria</taxon>
        <taxon>Neisseriales</taxon>
        <taxon>Neisseriaceae</taxon>
        <taxon>Crenobacter</taxon>
    </lineage>
</organism>
<keyword evidence="3" id="KW-0132">Cell division</keyword>
<dbReference type="InterPro" id="IPR010998">
    <property type="entry name" value="Integrase_recombinase_N"/>
</dbReference>
<keyword evidence="5" id="KW-0229">DNA integration</keyword>
<evidence type="ECO:0000256" key="3">
    <source>
        <dbReference type="ARBA" id="ARBA00022618"/>
    </source>
</evidence>
<sequence length="416" mass="46956">MADSTLPAHVVLPPAPDGLSVNKGSNRPAQDASSLQARDDREAIMAWLSRVADSEHTRASYLKEADRLYRWAVFARGKLVSSLMHEDLELYRRFLANPQPAAVWVGTRRVGRHHPDWRPFSGPLSESSVRQALTIVNSMFSWLVEARYLAANPLSLARKRRGKGAPRLTRLIGREQIDACFDAVGALPCETELERRHVSRCRWMLQLFLLSGLRISEVTGTRMGAFYFRQGQGKTRWWLDVVGKGEKARQIPVNDEMLAELRWYRESLDLPALPSPGEDLPLVLKVRGLRSEPMTRQAIHTILKTVFRLASDRLTSLGRGDEARALELASAHWLRHTAGSMMGDAGIDIRTIKANFGHSSLSTTSIYLHKDDDHRHDETASHSLTQPDTDETETLEYWKARAEALEALVEKLSKER</sequence>
<keyword evidence="14" id="KW-1185">Reference proteome</keyword>
<feature type="compositionally biased region" description="Polar residues" evidence="10">
    <location>
        <begin position="22"/>
        <end position="35"/>
    </location>
</feature>
<dbReference type="Proteomes" id="UP000290682">
    <property type="component" value="Unassembled WGS sequence"/>
</dbReference>
<comment type="caution">
    <text evidence="13">The sequence shown here is derived from an EMBL/GenBank/DDBJ whole genome shotgun (WGS) entry which is preliminary data.</text>
</comment>
<dbReference type="PROSITE" id="PS51898">
    <property type="entry name" value="TYR_RECOMBINASE"/>
    <property type="match status" value="1"/>
</dbReference>
<reference evidence="13 14" key="1">
    <citation type="submission" date="2018-10" db="EMBL/GenBank/DDBJ databases">
        <title>Draft genome of Fastidiocella sp. strain 375T, a bacterium isolated from a karstic cave dripping water.</title>
        <authorList>
            <person name="Coelho C."/>
            <person name="Verissimo A."/>
            <person name="Tiago I."/>
        </authorList>
    </citation>
    <scope>NUCLEOTIDE SEQUENCE [LARGE SCALE GENOMIC DNA]</scope>
    <source>
        <strain evidence="13 14">CAVE-375</strain>
    </source>
</reference>
<feature type="region of interest" description="Disordered" evidence="10">
    <location>
        <begin position="1"/>
        <end position="35"/>
    </location>
</feature>
<dbReference type="InterPro" id="IPR013762">
    <property type="entry name" value="Integrase-like_cat_sf"/>
</dbReference>
<keyword evidence="4" id="KW-0159">Chromosome partition</keyword>
<evidence type="ECO:0000256" key="7">
    <source>
        <dbReference type="ARBA" id="ARBA00023172"/>
    </source>
</evidence>
<evidence type="ECO:0000313" key="13">
    <source>
        <dbReference type="EMBL" id="RXZ42742.1"/>
    </source>
</evidence>
<name>A0ABY0FDW5_9NEIS</name>
<dbReference type="Pfam" id="PF00589">
    <property type="entry name" value="Phage_integrase"/>
    <property type="match status" value="1"/>
</dbReference>
<dbReference type="PROSITE" id="PS51900">
    <property type="entry name" value="CB"/>
    <property type="match status" value="1"/>
</dbReference>
<evidence type="ECO:0000256" key="8">
    <source>
        <dbReference type="ARBA" id="ARBA00023306"/>
    </source>
</evidence>
<dbReference type="PANTHER" id="PTHR30349">
    <property type="entry name" value="PHAGE INTEGRASE-RELATED"/>
    <property type="match status" value="1"/>
</dbReference>
<evidence type="ECO:0000259" key="11">
    <source>
        <dbReference type="PROSITE" id="PS51898"/>
    </source>
</evidence>
<protein>
    <submittedName>
        <fullName evidence="13">Integrase</fullName>
    </submittedName>
</protein>
<keyword evidence="6 9" id="KW-0238">DNA-binding</keyword>
<dbReference type="PANTHER" id="PTHR30349:SF77">
    <property type="entry name" value="TYROSINE RECOMBINASE XERC"/>
    <property type="match status" value="1"/>
</dbReference>
<keyword evidence="2" id="KW-0963">Cytoplasm</keyword>
<gene>
    <name evidence="13" type="ORF">EBB06_12695</name>
</gene>
<evidence type="ECO:0000256" key="10">
    <source>
        <dbReference type="SAM" id="MobiDB-lite"/>
    </source>
</evidence>
<dbReference type="InterPro" id="IPR002104">
    <property type="entry name" value="Integrase_catalytic"/>
</dbReference>
<dbReference type="InterPro" id="IPR044068">
    <property type="entry name" value="CB"/>
</dbReference>
<dbReference type="Gene3D" id="1.10.150.130">
    <property type="match status" value="1"/>
</dbReference>
<evidence type="ECO:0000259" key="12">
    <source>
        <dbReference type="PROSITE" id="PS51900"/>
    </source>
</evidence>
<evidence type="ECO:0000256" key="6">
    <source>
        <dbReference type="ARBA" id="ARBA00023125"/>
    </source>
</evidence>
<accession>A0ABY0FDW5</accession>
<evidence type="ECO:0000256" key="1">
    <source>
        <dbReference type="ARBA" id="ARBA00004496"/>
    </source>
</evidence>
<dbReference type="Gene3D" id="1.10.443.10">
    <property type="entry name" value="Intergrase catalytic core"/>
    <property type="match status" value="1"/>
</dbReference>
<keyword evidence="8" id="KW-0131">Cell cycle</keyword>
<evidence type="ECO:0000256" key="5">
    <source>
        <dbReference type="ARBA" id="ARBA00022908"/>
    </source>
</evidence>
<feature type="domain" description="Tyr recombinase" evidence="11">
    <location>
        <begin position="167"/>
        <end position="380"/>
    </location>
</feature>